<reference evidence="1 2" key="1">
    <citation type="submission" date="2016-10" db="EMBL/GenBank/DDBJ databases">
        <title>Genome sequence of the ascomycete fungus Penicillium subrubescens.</title>
        <authorList>
            <person name="De Vries R.P."/>
            <person name="Peng M."/>
            <person name="Dilokpimol A."/>
            <person name="Hilden K."/>
            <person name="Makela M.R."/>
            <person name="Grigoriev I."/>
            <person name="Riley R."/>
            <person name="Granchi Z."/>
        </authorList>
    </citation>
    <scope>NUCLEOTIDE SEQUENCE [LARGE SCALE GENOMIC DNA]</scope>
    <source>
        <strain evidence="1 2">CBS 132785</strain>
    </source>
</reference>
<protein>
    <submittedName>
        <fullName evidence="1">Uncharacterized protein</fullName>
    </submittedName>
</protein>
<evidence type="ECO:0000313" key="1">
    <source>
        <dbReference type="EMBL" id="OKP08905.1"/>
    </source>
</evidence>
<dbReference type="Proteomes" id="UP000186955">
    <property type="component" value="Unassembled WGS sequence"/>
</dbReference>
<proteinExistence type="predicted"/>
<organism evidence="1 2">
    <name type="scientific">Penicillium subrubescens</name>
    <dbReference type="NCBI Taxonomy" id="1316194"/>
    <lineage>
        <taxon>Eukaryota</taxon>
        <taxon>Fungi</taxon>
        <taxon>Dikarya</taxon>
        <taxon>Ascomycota</taxon>
        <taxon>Pezizomycotina</taxon>
        <taxon>Eurotiomycetes</taxon>
        <taxon>Eurotiomycetidae</taxon>
        <taxon>Eurotiales</taxon>
        <taxon>Aspergillaceae</taxon>
        <taxon>Penicillium</taxon>
    </lineage>
</organism>
<dbReference type="OrthoDB" id="4573177at2759"/>
<dbReference type="EMBL" id="MNBE01000561">
    <property type="protein sequence ID" value="OKP08905.1"/>
    <property type="molecule type" value="Genomic_DNA"/>
</dbReference>
<name>A0A1Q5U8S7_9EURO</name>
<comment type="caution">
    <text evidence="1">The sequence shown here is derived from an EMBL/GenBank/DDBJ whole genome shotgun (WGS) entry which is preliminary data.</text>
</comment>
<gene>
    <name evidence="1" type="ORF">PENSUB_5507</name>
</gene>
<dbReference type="AlphaFoldDB" id="A0A1Q5U8S7"/>
<dbReference type="STRING" id="1316194.A0A1Q5U8S7"/>
<accession>A0A1Q5U8S7</accession>
<evidence type="ECO:0000313" key="2">
    <source>
        <dbReference type="Proteomes" id="UP000186955"/>
    </source>
</evidence>
<keyword evidence="2" id="KW-1185">Reference proteome</keyword>
<sequence length="118" mass="13255">MSPTRAVRNMMRDYEIRLLLKPSAVLNPEHEVTATVLSTFEMPPTVTKLNVQFLDNISRDLYAADWSARIRKIENDDNFELTYKKRYAVTGGDIDAALVAANNDGFNAGSAKFEAQVE</sequence>